<dbReference type="PANTHER" id="PTHR23065:SF7">
    <property type="entry name" value="NOSTRIN, ISOFORM H"/>
    <property type="match status" value="1"/>
</dbReference>
<accession>A0A8S1QK58</accession>
<organism evidence="5 6">
    <name type="scientific">Paramecium sonneborni</name>
    <dbReference type="NCBI Taxonomy" id="65129"/>
    <lineage>
        <taxon>Eukaryota</taxon>
        <taxon>Sar</taxon>
        <taxon>Alveolata</taxon>
        <taxon>Ciliophora</taxon>
        <taxon>Intramacronucleata</taxon>
        <taxon>Oligohymenophorea</taxon>
        <taxon>Peniculida</taxon>
        <taxon>Parameciidae</taxon>
        <taxon>Paramecium</taxon>
    </lineage>
</organism>
<evidence type="ECO:0000256" key="4">
    <source>
        <dbReference type="SAM" id="Coils"/>
    </source>
</evidence>
<dbReference type="Proteomes" id="UP000692954">
    <property type="component" value="Unassembled WGS sequence"/>
</dbReference>
<name>A0A8S1QK58_9CILI</name>
<gene>
    <name evidence="5" type="ORF">PSON_ATCC_30995.1.T1080063</name>
</gene>
<evidence type="ECO:0000313" key="6">
    <source>
        <dbReference type="Proteomes" id="UP000692954"/>
    </source>
</evidence>
<evidence type="ECO:0000256" key="1">
    <source>
        <dbReference type="ARBA" id="ARBA00004496"/>
    </source>
</evidence>
<dbReference type="GO" id="GO:0043226">
    <property type="term" value="C:organelle"/>
    <property type="evidence" value="ECO:0007669"/>
    <property type="project" value="UniProtKB-ARBA"/>
</dbReference>
<dbReference type="OrthoDB" id="290913at2759"/>
<dbReference type="AlphaFoldDB" id="A0A8S1QK58"/>
<dbReference type="EMBL" id="CAJJDN010000108">
    <property type="protein sequence ID" value="CAD8115341.1"/>
    <property type="molecule type" value="Genomic_DNA"/>
</dbReference>
<evidence type="ECO:0000256" key="2">
    <source>
        <dbReference type="ARBA" id="ARBA00022490"/>
    </source>
</evidence>
<keyword evidence="4" id="KW-0175">Coiled coil</keyword>
<comment type="subcellular location">
    <subcellularLocation>
        <location evidence="1">Cytoplasm</location>
    </subcellularLocation>
</comment>
<dbReference type="GO" id="GO:0005737">
    <property type="term" value="C:cytoplasm"/>
    <property type="evidence" value="ECO:0007669"/>
    <property type="project" value="TreeGrafter"/>
</dbReference>
<keyword evidence="3" id="KW-0597">Phosphoprotein</keyword>
<sequence>MNQTQKLQKLAYYPNLLGQSERIIQQNIDSKKGLEEYLGILQERAHIEDQYAKALYRLSQQIEKSSLSYLKGQLADQLRQKIERLENFVDLIRSEIIDQVKEILQDQNHISKRIIDEIKGLEWDLQDKQDDLMGGKLDYKLTAKELEQSGIQDMIYQYSKDISEDKAIKQVVRTCQIQSECIKLEKEFEIIVVSYNEFIDVYKTKMESYLSQMEQQEQQKLLVQKDTLMKLFLFESSIFKQSLQDIDKLNDQIRKTNLQDVIENFIMKNQRPQEAPRQLEFRPYCSFLTKSIEIMRNQEYKKLMDIIKAHSDTFYNIYDDCVNRNNLQTIEEQELTNLINRNSIQALYKIMQIHINCVWNANEIQNNETIIELLRQNSLNRLLWCQALEIQANKNNYKVLSNDAYDQLVKWSQKIIQLCSEYLDPSPLRKLITISSIIHISVQNKKHFLMYNIKESKVLQAADFIEAAIVQSIYEALIEETKEDSTQEDRIRRQKINILTQLSKVCFTLLQFNPVNVIKSHAENYLRYLNVARDATDNLLFQIESFEQF</sequence>
<feature type="coiled-coil region" evidence="4">
    <location>
        <begin position="199"/>
        <end position="259"/>
    </location>
</feature>
<reference evidence="5" key="1">
    <citation type="submission" date="2021-01" db="EMBL/GenBank/DDBJ databases">
        <authorList>
            <consortium name="Genoscope - CEA"/>
            <person name="William W."/>
        </authorList>
    </citation>
    <scope>NUCLEOTIDE SEQUENCE</scope>
</reference>
<dbReference type="GO" id="GO:0005886">
    <property type="term" value="C:plasma membrane"/>
    <property type="evidence" value="ECO:0007669"/>
    <property type="project" value="TreeGrafter"/>
</dbReference>
<evidence type="ECO:0008006" key="7">
    <source>
        <dbReference type="Google" id="ProtNLM"/>
    </source>
</evidence>
<protein>
    <recommendedName>
        <fullName evidence="7">F-BAR domain-containing protein</fullName>
    </recommendedName>
</protein>
<proteinExistence type="predicted"/>
<evidence type="ECO:0000313" key="5">
    <source>
        <dbReference type="EMBL" id="CAD8115341.1"/>
    </source>
</evidence>
<dbReference type="PANTHER" id="PTHR23065">
    <property type="entry name" value="PROLINE-SERINE-THREONINE PHOSPHATASE INTERACTING PROTEIN 1"/>
    <property type="match status" value="1"/>
</dbReference>
<evidence type="ECO:0000256" key="3">
    <source>
        <dbReference type="ARBA" id="ARBA00022553"/>
    </source>
</evidence>
<comment type="caution">
    <text evidence="5">The sequence shown here is derived from an EMBL/GenBank/DDBJ whole genome shotgun (WGS) entry which is preliminary data.</text>
</comment>
<keyword evidence="6" id="KW-1185">Reference proteome</keyword>
<keyword evidence="2" id="KW-0963">Cytoplasm</keyword>